<keyword evidence="3" id="KW-1185">Reference proteome</keyword>
<comment type="caution">
    <text evidence="2">The sequence shown here is derived from an EMBL/GenBank/DDBJ whole genome shotgun (WGS) entry which is preliminary data.</text>
</comment>
<gene>
    <name evidence="2" type="ORF">GCM10009844_04430</name>
</gene>
<proteinExistence type="predicted"/>
<reference evidence="2 3" key="1">
    <citation type="journal article" date="2019" name="Int. J. Syst. Evol. Microbiol.">
        <title>The Global Catalogue of Microorganisms (GCM) 10K type strain sequencing project: providing services to taxonomists for standard genome sequencing and annotation.</title>
        <authorList>
            <consortium name="The Broad Institute Genomics Platform"/>
            <consortium name="The Broad Institute Genome Sequencing Center for Infectious Disease"/>
            <person name="Wu L."/>
            <person name="Ma J."/>
        </authorList>
    </citation>
    <scope>NUCLEOTIDE SEQUENCE [LARGE SCALE GENOMIC DNA]</scope>
    <source>
        <strain evidence="2 3">JCM 16022</strain>
    </source>
</reference>
<protein>
    <submittedName>
        <fullName evidence="2">Uncharacterized protein</fullName>
    </submittedName>
</protein>
<accession>A0ABN2Z661</accession>
<evidence type="ECO:0000313" key="3">
    <source>
        <dbReference type="Proteomes" id="UP001501771"/>
    </source>
</evidence>
<name>A0ABN2Z661_9ACTN</name>
<sequence length="61" mass="5974">MGGDVGVGVALEAPGLVGPGETGQVHGDPVDQAVDVGTDADANGKGAVRHDQIMPEPQSTP</sequence>
<dbReference type="Proteomes" id="UP001501771">
    <property type="component" value="Unassembled WGS sequence"/>
</dbReference>
<dbReference type="EMBL" id="BAAAQR010000001">
    <property type="protein sequence ID" value="GAA2137412.1"/>
    <property type="molecule type" value="Genomic_DNA"/>
</dbReference>
<evidence type="ECO:0000256" key="1">
    <source>
        <dbReference type="SAM" id="MobiDB-lite"/>
    </source>
</evidence>
<feature type="region of interest" description="Disordered" evidence="1">
    <location>
        <begin position="1"/>
        <end position="61"/>
    </location>
</feature>
<organism evidence="2 3">
    <name type="scientific">Nocardioides koreensis</name>
    <dbReference type="NCBI Taxonomy" id="433651"/>
    <lineage>
        <taxon>Bacteria</taxon>
        <taxon>Bacillati</taxon>
        <taxon>Actinomycetota</taxon>
        <taxon>Actinomycetes</taxon>
        <taxon>Propionibacteriales</taxon>
        <taxon>Nocardioidaceae</taxon>
        <taxon>Nocardioides</taxon>
    </lineage>
</organism>
<evidence type="ECO:0000313" key="2">
    <source>
        <dbReference type="EMBL" id="GAA2137412.1"/>
    </source>
</evidence>